<feature type="compositionally biased region" description="Low complexity" evidence="5">
    <location>
        <begin position="768"/>
        <end position="783"/>
    </location>
</feature>
<dbReference type="Pfam" id="PF12872">
    <property type="entry name" value="OST-HTH"/>
    <property type="match status" value="2"/>
</dbReference>
<reference evidence="7" key="1">
    <citation type="submission" date="2021-12" db="EMBL/GenBank/DDBJ databases">
        <authorList>
            <person name="King R."/>
        </authorList>
    </citation>
    <scope>NUCLEOTIDE SEQUENCE</scope>
</reference>
<feature type="compositionally biased region" description="Polar residues" evidence="5">
    <location>
        <begin position="809"/>
        <end position="825"/>
    </location>
</feature>
<sequence>MASDFENGVKSCIRSLLTSTPLVLTVRKLQNDYKNTIGEDIPVQRMGYSNLEHFLKSIPDTCSVNGYGPNASVLPIVSEKTAHINEMVTRQKVTIKGPMKRYMMARPKNTPIRKMQYPSQMPYKQPPTPVEPPKKPPPLLHTIIGAPVRYENGVAPSPNVNINKPVVKCEPKPEISIPYKSTVDKSSVSVVKDKDTRSSKVLKNTSSKHVNVPECMQNELKEIISKFPDGIWCSDLPTYYRKRYNRKLDYEIYGYRRLIDLCMDLSGIFHCHQPGMCDYRLYDKTKPLPLEARKDNNLFDEISEVEESIAHLDWLDCSPLIPSDVCKVGHIISKGFVPENTKENEQIRVVVVEIYDPSKFWIYLYNSPLDRMMNEMQVFYQAQKDEYLIPEFLLVDGLYCVQVIYNEYHRALIVDTMPDVKGQVKLLYIDYGTLTKAPSQGICFLHRKFAQIPWQQIRCRLANVVPVEDMGPWPQEARQRFCQLIKGRDLEAKISSIDWKEKIIEIFLADVTDQKIFYINDVLVDEGFALTSDKERLPRKLKLTAQPIVKNLHLFPTFDELEYGLAPNGAQMSGFHECEVPLNFCMPQYFKTSAEEKGVAQRHARLLESAGVDGFSTPILHDYDIDVVRSVSADFDAFGDYGESVRKELEELGYFLEEWEEEEEEDNVVENVIDSNYALSTKLLEDLDLSDATEYASDNDDFLLKTSNLDFDSINLDTIKEFIPNGVEKKTNPFLNLNLDLPEDYNDFGVHNPSEEKKKKNTNPFLPSDPSTSSSSSSSSSSDGETCSATVETVSLIRGNGAIRYEGFESTSSTGSPKRNSTSGESLVEVEEVKRSPPVVLPPPETITTGGFRNAVCGYQPRPQHFMPAASVVYNSVQQYTFMDPYMQRPAPGFPPANNMMMPPQSGYGMPPLGSGYFPFCPPRPQFPPQMPRHPPMPPPGFPPLANNNPFPAWSNIDMLSDDREDFYTRYNQQILQKQAANKN</sequence>
<dbReference type="Pfam" id="PF00567">
    <property type="entry name" value="TUDOR"/>
    <property type="match status" value="1"/>
</dbReference>
<dbReference type="PANTHER" id="PTHR22948:SF76">
    <property type="entry name" value="FI20010P1-RELATED"/>
    <property type="match status" value="1"/>
</dbReference>
<accession>A0A9P0FF62</accession>
<dbReference type="CDD" id="cd08824">
    <property type="entry name" value="LOTUS"/>
    <property type="match status" value="1"/>
</dbReference>
<dbReference type="Gene3D" id="3.30.420.610">
    <property type="entry name" value="LOTUS domain-like"/>
    <property type="match status" value="2"/>
</dbReference>
<keyword evidence="3" id="KW-0677">Repeat</keyword>
<dbReference type="CDD" id="cd09972">
    <property type="entry name" value="LOTUS_TDRD_OSKAR"/>
    <property type="match status" value="1"/>
</dbReference>
<evidence type="ECO:0000256" key="5">
    <source>
        <dbReference type="SAM" id="MobiDB-lite"/>
    </source>
</evidence>
<protein>
    <recommendedName>
        <fullName evidence="6">HTH OST-type domain-containing protein</fullName>
    </recommendedName>
</protein>
<dbReference type="GO" id="GO:0005737">
    <property type="term" value="C:cytoplasm"/>
    <property type="evidence" value="ECO:0007669"/>
    <property type="project" value="UniProtKB-SubCell"/>
</dbReference>
<dbReference type="GO" id="GO:0030154">
    <property type="term" value="P:cell differentiation"/>
    <property type="evidence" value="ECO:0007669"/>
    <property type="project" value="UniProtKB-ARBA"/>
</dbReference>
<dbReference type="OrthoDB" id="341421at2759"/>
<evidence type="ECO:0000313" key="8">
    <source>
        <dbReference type="Proteomes" id="UP001154078"/>
    </source>
</evidence>
<feature type="region of interest" description="Disordered" evidence="5">
    <location>
        <begin position="747"/>
        <end position="789"/>
    </location>
</feature>
<dbReference type="Proteomes" id="UP001154078">
    <property type="component" value="Chromosome 3"/>
</dbReference>
<dbReference type="InterPro" id="IPR025605">
    <property type="entry name" value="OST-HTH/LOTUS_dom"/>
</dbReference>
<keyword evidence="4" id="KW-0221">Differentiation</keyword>
<dbReference type="Gene3D" id="2.30.30.140">
    <property type="match status" value="1"/>
</dbReference>
<evidence type="ECO:0000256" key="1">
    <source>
        <dbReference type="ARBA" id="ARBA00004496"/>
    </source>
</evidence>
<evidence type="ECO:0000256" key="2">
    <source>
        <dbReference type="ARBA" id="ARBA00022490"/>
    </source>
</evidence>
<name>A0A9P0FF62_BRAAE</name>
<keyword evidence="8" id="KW-1185">Reference proteome</keyword>
<dbReference type="InterPro" id="IPR041966">
    <property type="entry name" value="LOTUS-like"/>
</dbReference>
<gene>
    <name evidence="7" type="ORF">MELIAE_LOCUS5797</name>
</gene>
<organism evidence="7 8">
    <name type="scientific">Brassicogethes aeneus</name>
    <name type="common">Rape pollen beetle</name>
    <name type="synonym">Meligethes aeneus</name>
    <dbReference type="NCBI Taxonomy" id="1431903"/>
    <lineage>
        <taxon>Eukaryota</taxon>
        <taxon>Metazoa</taxon>
        <taxon>Ecdysozoa</taxon>
        <taxon>Arthropoda</taxon>
        <taxon>Hexapoda</taxon>
        <taxon>Insecta</taxon>
        <taxon>Pterygota</taxon>
        <taxon>Neoptera</taxon>
        <taxon>Endopterygota</taxon>
        <taxon>Coleoptera</taxon>
        <taxon>Polyphaga</taxon>
        <taxon>Cucujiformia</taxon>
        <taxon>Nitidulidae</taxon>
        <taxon>Meligethinae</taxon>
        <taxon>Brassicogethes</taxon>
    </lineage>
</organism>
<evidence type="ECO:0000313" key="7">
    <source>
        <dbReference type="EMBL" id="CAH0553910.1"/>
    </source>
</evidence>
<dbReference type="InterPro" id="IPR035437">
    <property type="entry name" value="SNase_OB-fold_sf"/>
</dbReference>
<dbReference type="EMBL" id="OV121134">
    <property type="protein sequence ID" value="CAH0553910.1"/>
    <property type="molecule type" value="Genomic_DNA"/>
</dbReference>
<dbReference type="PANTHER" id="PTHR22948">
    <property type="entry name" value="TUDOR DOMAIN CONTAINING PROTEIN"/>
    <property type="match status" value="1"/>
</dbReference>
<feature type="region of interest" description="Disordered" evidence="5">
    <location>
        <begin position="806"/>
        <end position="847"/>
    </location>
</feature>
<comment type="subcellular location">
    <subcellularLocation>
        <location evidence="1">Cytoplasm</location>
    </subcellularLocation>
</comment>
<evidence type="ECO:0000259" key="6">
    <source>
        <dbReference type="PROSITE" id="PS51644"/>
    </source>
</evidence>
<dbReference type="SUPFAM" id="SSF63748">
    <property type="entry name" value="Tudor/PWWP/MBT"/>
    <property type="match status" value="1"/>
</dbReference>
<evidence type="ECO:0000256" key="3">
    <source>
        <dbReference type="ARBA" id="ARBA00022737"/>
    </source>
</evidence>
<feature type="domain" description="HTH OST-type" evidence="6">
    <location>
        <begin position="5"/>
        <end position="81"/>
    </location>
</feature>
<dbReference type="AlphaFoldDB" id="A0A9P0FF62"/>
<dbReference type="InterPro" id="IPR050621">
    <property type="entry name" value="Tudor_domain_containing"/>
</dbReference>
<dbReference type="SUPFAM" id="SSF50199">
    <property type="entry name" value="Staphylococcal nuclease"/>
    <property type="match status" value="1"/>
</dbReference>
<proteinExistence type="predicted"/>
<keyword evidence="2" id="KW-0963">Cytoplasm</keyword>
<evidence type="ECO:0000256" key="4">
    <source>
        <dbReference type="ARBA" id="ARBA00022871"/>
    </source>
</evidence>
<dbReference type="PROSITE" id="PS51644">
    <property type="entry name" value="HTH_OST"/>
    <property type="match status" value="2"/>
</dbReference>
<feature type="domain" description="HTH OST-type" evidence="6">
    <location>
        <begin position="212"/>
        <end position="285"/>
    </location>
</feature>
<dbReference type="InterPro" id="IPR002999">
    <property type="entry name" value="Tudor"/>
</dbReference>
<dbReference type="Gene3D" id="2.40.50.90">
    <property type="match status" value="1"/>
</dbReference>
<dbReference type="GO" id="GO:0007283">
    <property type="term" value="P:spermatogenesis"/>
    <property type="evidence" value="ECO:0007669"/>
    <property type="project" value="UniProtKB-KW"/>
</dbReference>
<keyword evidence="4" id="KW-0744">Spermatogenesis</keyword>